<feature type="chain" id="PRO_5046813015" evidence="8">
    <location>
        <begin position="23"/>
        <end position="349"/>
    </location>
</feature>
<feature type="non-terminal residue" evidence="10">
    <location>
        <position position="1"/>
    </location>
</feature>
<evidence type="ECO:0000256" key="3">
    <source>
        <dbReference type="ARBA" id="ARBA00022989"/>
    </source>
</evidence>
<gene>
    <name evidence="10" type="primary">dnajc25</name>
    <name evidence="10" type="ORF">GZH46_03044</name>
</gene>
<keyword evidence="4 7" id="KW-0472">Membrane</keyword>
<dbReference type="PANTHER" id="PTHR44176:SF1">
    <property type="entry name" value="DNAJ HOMOLOG SUBFAMILY C MEMBER 25"/>
    <property type="match status" value="1"/>
</dbReference>
<evidence type="ECO:0000256" key="4">
    <source>
        <dbReference type="ARBA" id="ARBA00023136"/>
    </source>
</evidence>
<dbReference type="PRINTS" id="PR00625">
    <property type="entry name" value="JDOMAIN"/>
</dbReference>
<dbReference type="Proteomes" id="UP000825002">
    <property type="component" value="Unassembled WGS sequence"/>
</dbReference>
<comment type="similarity">
    <text evidence="6">Belongs to the DNAJC25 family.</text>
</comment>
<keyword evidence="11" id="KW-1185">Reference proteome</keyword>
<dbReference type="InterPro" id="IPR044632">
    <property type="entry name" value="DNAJC25-like"/>
</dbReference>
<protein>
    <submittedName>
        <fullName evidence="10">DnaJ-like subfamily C member 25</fullName>
    </submittedName>
</protein>
<evidence type="ECO:0000256" key="7">
    <source>
        <dbReference type="SAM" id="Phobius"/>
    </source>
</evidence>
<evidence type="ECO:0000259" key="9">
    <source>
        <dbReference type="PROSITE" id="PS50076"/>
    </source>
</evidence>
<evidence type="ECO:0000313" key="10">
    <source>
        <dbReference type="EMBL" id="KAG9508460.1"/>
    </source>
</evidence>
<evidence type="ECO:0000256" key="8">
    <source>
        <dbReference type="SAM" id="SignalP"/>
    </source>
</evidence>
<evidence type="ECO:0000256" key="2">
    <source>
        <dbReference type="ARBA" id="ARBA00022692"/>
    </source>
</evidence>
<dbReference type="EMBL" id="JAIFTH010001765">
    <property type="protein sequence ID" value="KAG9508460.1"/>
    <property type="molecule type" value="Genomic_DNA"/>
</dbReference>
<dbReference type="Gene3D" id="1.10.287.110">
    <property type="entry name" value="DnaJ domain"/>
    <property type="match status" value="1"/>
</dbReference>
<feature type="transmembrane region" description="Helical" evidence="7">
    <location>
        <begin position="234"/>
        <end position="251"/>
    </location>
</feature>
<dbReference type="PROSITE" id="PS50076">
    <property type="entry name" value="DNAJ_2"/>
    <property type="match status" value="1"/>
</dbReference>
<feature type="domain" description="J" evidence="9">
    <location>
        <begin position="35"/>
        <end position="105"/>
    </location>
</feature>
<comment type="caution">
    <text evidence="10">The sequence shown here is derived from an EMBL/GenBank/DDBJ whole genome shotgun (WGS) entry which is preliminary data.</text>
</comment>
<organism evidence="10 11">
    <name type="scientific">Fragariocoptes setiger</name>
    <dbReference type="NCBI Taxonomy" id="1670756"/>
    <lineage>
        <taxon>Eukaryota</taxon>
        <taxon>Metazoa</taxon>
        <taxon>Ecdysozoa</taxon>
        <taxon>Arthropoda</taxon>
        <taxon>Chelicerata</taxon>
        <taxon>Arachnida</taxon>
        <taxon>Acari</taxon>
        <taxon>Acariformes</taxon>
        <taxon>Trombidiformes</taxon>
        <taxon>Prostigmata</taxon>
        <taxon>Eupodina</taxon>
        <taxon>Eriophyoidea</taxon>
        <taxon>Phytoptidae</taxon>
        <taxon>Fragariocoptes</taxon>
    </lineage>
</organism>
<keyword evidence="5" id="KW-0143">Chaperone</keyword>
<comment type="subcellular location">
    <subcellularLocation>
        <location evidence="1">Membrane</location>
        <topology evidence="1">Multi-pass membrane protein</topology>
    </subcellularLocation>
</comment>
<dbReference type="CDD" id="cd06257">
    <property type="entry name" value="DnaJ"/>
    <property type="match status" value="1"/>
</dbReference>
<keyword evidence="3 7" id="KW-1133">Transmembrane helix</keyword>
<evidence type="ECO:0000256" key="6">
    <source>
        <dbReference type="ARBA" id="ARBA00024193"/>
    </source>
</evidence>
<keyword evidence="8" id="KW-0732">Signal</keyword>
<reference evidence="10 11" key="1">
    <citation type="submission" date="2020-10" db="EMBL/GenBank/DDBJ databases">
        <authorList>
            <person name="Klimov P.B."/>
            <person name="Dyachkov S.M."/>
            <person name="Chetverikov P.E."/>
        </authorList>
    </citation>
    <scope>NUCLEOTIDE SEQUENCE [LARGE SCALE GENOMIC DNA]</scope>
    <source>
        <strain evidence="10">BMOC 18-1129-001#AD2665</strain>
        <tissue evidence="10">Entire mites</tissue>
    </source>
</reference>
<dbReference type="SUPFAM" id="SSF46565">
    <property type="entry name" value="Chaperone J-domain"/>
    <property type="match status" value="1"/>
</dbReference>
<dbReference type="Pfam" id="PF00226">
    <property type="entry name" value="DnaJ"/>
    <property type="match status" value="1"/>
</dbReference>
<keyword evidence="2 7" id="KW-0812">Transmembrane</keyword>
<sequence>MHSLTSVLVILYMFNVYQTVTAFEGIPGLYCGLESCYDVLGATRESSKEDITKLYRSLARKWHPDRFIQKSKEEKDSATERFRAIATAYEVLKEDESRRDYDDMMDNPENYYRHYYRYYRRVYGTKVDARIVIIGLISLISAYQYWVMHSRYNDAIDYFVTVPKYRFRAQDIARQEGLLPISTTVAHSDKSGTKKRKERRTKEEMKEAEEAVIRKVIENNMDIRGGLSKPDIKNILWIQLLMLPYTIYLYIRWHIRWVILFDIKGEPYGREEKIYLIRKNMGVTQEHLDTNEDVESLLRQELWIKDKFLRWKQKRAEEMKEKLAESSGYKRYRRYMKKGGPGQITFLED</sequence>
<proteinExistence type="inferred from homology"/>
<evidence type="ECO:0000313" key="11">
    <source>
        <dbReference type="Proteomes" id="UP000825002"/>
    </source>
</evidence>
<evidence type="ECO:0000256" key="1">
    <source>
        <dbReference type="ARBA" id="ARBA00004141"/>
    </source>
</evidence>
<dbReference type="InterPro" id="IPR036869">
    <property type="entry name" value="J_dom_sf"/>
</dbReference>
<feature type="signal peptide" evidence="8">
    <location>
        <begin position="1"/>
        <end position="22"/>
    </location>
</feature>
<dbReference type="PANTHER" id="PTHR44176">
    <property type="entry name" value="DNAJ HOMOLOG SUBFAMILY C MEMBER 25"/>
    <property type="match status" value="1"/>
</dbReference>
<dbReference type="InterPro" id="IPR001623">
    <property type="entry name" value="DnaJ_domain"/>
</dbReference>
<feature type="transmembrane region" description="Helical" evidence="7">
    <location>
        <begin position="127"/>
        <end position="146"/>
    </location>
</feature>
<dbReference type="SMART" id="SM00271">
    <property type="entry name" value="DnaJ"/>
    <property type="match status" value="1"/>
</dbReference>
<name>A0ABQ7S4W4_9ACAR</name>
<accession>A0ABQ7S4W4</accession>
<evidence type="ECO:0000256" key="5">
    <source>
        <dbReference type="ARBA" id="ARBA00023186"/>
    </source>
</evidence>